<evidence type="ECO:0000313" key="2">
    <source>
        <dbReference type="EMBL" id="KZV79739.1"/>
    </source>
</evidence>
<dbReference type="Proteomes" id="UP000077266">
    <property type="component" value="Unassembled WGS sequence"/>
</dbReference>
<gene>
    <name evidence="2" type="ORF">EXIGLDRAFT_781921</name>
</gene>
<keyword evidence="3" id="KW-1185">Reference proteome</keyword>
<dbReference type="EMBL" id="KV426571">
    <property type="protein sequence ID" value="KZV79739.1"/>
    <property type="molecule type" value="Genomic_DNA"/>
</dbReference>
<feature type="region of interest" description="Disordered" evidence="1">
    <location>
        <begin position="316"/>
        <end position="335"/>
    </location>
</feature>
<sequence length="335" mass="35676">MTVHCCLRCSFTTTRPGILKDHLKATHNLTDDQVAVDLGRSFSLIAGSAFFNSMQKIPSLVAAARRLAEATDSVDDDTSSPASRPPDPPTAAAGSADEIHDLTTPSPTNDVHPASTHPATTHPRALAPADAGSLTYEDDVPGTPVDAPKPLARLASAALTPESVRTTRRGSAPVLSPFVFTPESAASYSSPTLATVAGMAGSAAVATGFVMGPRPGDADRNKMRVLNDNPAVVHIDADPLVTAVWRAERDLTQADPRSLVPYQLKALNALDATQREFWQNVYPIARIRNLCLACYVARCSGSAPFRHPELYTEEEYALRPSTTTGPGDWDGTPRR</sequence>
<name>A0A165Z662_EXIGL</name>
<protein>
    <submittedName>
        <fullName evidence="2">Uncharacterized protein</fullName>
    </submittedName>
</protein>
<evidence type="ECO:0000256" key="1">
    <source>
        <dbReference type="SAM" id="MobiDB-lite"/>
    </source>
</evidence>
<proteinExistence type="predicted"/>
<accession>A0A165Z662</accession>
<dbReference type="AlphaFoldDB" id="A0A165Z662"/>
<feature type="compositionally biased region" description="Low complexity" evidence="1">
    <location>
        <begin position="322"/>
        <end position="335"/>
    </location>
</feature>
<organism evidence="2 3">
    <name type="scientific">Exidia glandulosa HHB12029</name>
    <dbReference type="NCBI Taxonomy" id="1314781"/>
    <lineage>
        <taxon>Eukaryota</taxon>
        <taxon>Fungi</taxon>
        <taxon>Dikarya</taxon>
        <taxon>Basidiomycota</taxon>
        <taxon>Agaricomycotina</taxon>
        <taxon>Agaricomycetes</taxon>
        <taxon>Auriculariales</taxon>
        <taxon>Exidiaceae</taxon>
        <taxon>Exidia</taxon>
    </lineage>
</organism>
<dbReference type="InParanoid" id="A0A165Z662"/>
<feature type="region of interest" description="Disordered" evidence="1">
    <location>
        <begin position="71"/>
        <end position="126"/>
    </location>
</feature>
<evidence type="ECO:0000313" key="3">
    <source>
        <dbReference type="Proteomes" id="UP000077266"/>
    </source>
</evidence>
<reference evidence="2 3" key="1">
    <citation type="journal article" date="2016" name="Mol. Biol. Evol.">
        <title>Comparative Genomics of Early-Diverging Mushroom-Forming Fungi Provides Insights into the Origins of Lignocellulose Decay Capabilities.</title>
        <authorList>
            <person name="Nagy L.G."/>
            <person name="Riley R."/>
            <person name="Tritt A."/>
            <person name="Adam C."/>
            <person name="Daum C."/>
            <person name="Floudas D."/>
            <person name="Sun H."/>
            <person name="Yadav J.S."/>
            <person name="Pangilinan J."/>
            <person name="Larsson K.H."/>
            <person name="Matsuura K."/>
            <person name="Barry K."/>
            <person name="Labutti K."/>
            <person name="Kuo R."/>
            <person name="Ohm R.A."/>
            <person name="Bhattacharya S.S."/>
            <person name="Shirouzu T."/>
            <person name="Yoshinaga Y."/>
            <person name="Martin F.M."/>
            <person name="Grigoriev I.V."/>
            <person name="Hibbett D.S."/>
        </authorList>
    </citation>
    <scope>NUCLEOTIDE SEQUENCE [LARGE SCALE GENOMIC DNA]</scope>
    <source>
        <strain evidence="2 3">HHB12029</strain>
    </source>
</reference>